<comment type="similarity">
    <text evidence="1">Belongs to the mycobacterial PPE family.</text>
</comment>
<evidence type="ECO:0000256" key="2">
    <source>
        <dbReference type="SAM" id="MobiDB-lite"/>
    </source>
</evidence>
<dbReference type="InterPro" id="IPR000030">
    <property type="entry name" value="PPE_dom"/>
</dbReference>
<dbReference type="Proteomes" id="UP000188836">
    <property type="component" value="Unassembled WGS sequence"/>
</dbReference>
<protein>
    <recommendedName>
        <fullName evidence="3">PPE domain-containing protein</fullName>
    </recommendedName>
</protein>
<feature type="compositionally biased region" description="Low complexity" evidence="2">
    <location>
        <begin position="297"/>
        <end position="314"/>
    </location>
</feature>
<sequence length="324" mass="32976">MVEPPVIGFTGVVWPARPTEQLSRDLTTGPGAAPMAEASVAWTHLAAAFGAAVAEYEHIVATLRESWRSPESEPALERITQLRDWLVEAAAAAGQNAVRAGNQAAAYEVARLAMPHIAEIAALEELKQGIEQAGAALGSPLVAAAAEIEGEQDIAKASAARVMQSYESATTPLADPWQHKQPPVIATSAALEAEQAAAEQSTSKQMRPGTPSFSLPGSVVAGAVPRVPGAFRAPTVVHSVPEASVLPGQSSAVHTEPGGRSTIPGASVAPAAASTDAHSTSRAGAVSTRPGREFDVEAGVDAAPPVVGGVVEAPSRAAAPEQTS</sequence>
<keyword evidence="5" id="KW-1185">Reference proteome</keyword>
<dbReference type="EMBL" id="MUMY01000001">
    <property type="protein sequence ID" value="ONM50534.1"/>
    <property type="molecule type" value="Genomic_DNA"/>
</dbReference>
<dbReference type="RefSeq" id="WP_077114448.1">
    <property type="nucleotide sequence ID" value="NZ_LOKT01000001.1"/>
</dbReference>
<organism evidence="4 5">
    <name type="scientific">Nocardia donostiensis</name>
    <dbReference type="NCBI Taxonomy" id="1538463"/>
    <lineage>
        <taxon>Bacteria</taxon>
        <taxon>Bacillati</taxon>
        <taxon>Actinomycetota</taxon>
        <taxon>Actinomycetes</taxon>
        <taxon>Mycobacteriales</taxon>
        <taxon>Nocardiaceae</taxon>
        <taxon>Nocardia</taxon>
    </lineage>
</organism>
<dbReference type="SUPFAM" id="SSF140459">
    <property type="entry name" value="PE/PPE dimer-like"/>
    <property type="match status" value="1"/>
</dbReference>
<name>A0A1W0BEA4_9NOCA</name>
<reference evidence="4 5" key="1">
    <citation type="journal article" date="2016" name="Antonie Van Leeuwenhoek">
        <title>Nocardia donostiensis sp. nov., isolated from human respiratory specimens.</title>
        <authorList>
            <person name="Ercibengoa M."/>
            <person name="Bell M."/>
            <person name="Marimon J.M."/>
            <person name="Humrighouse B."/>
            <person name="Klenk H.P."/>
            <person name="Potter G."/>
            <person name="Perez-Trallero E."/>
        </authorList>
    </citation>
    <scope>NUCLEOTIDE SEQUENCE [LARGE SCALE GENOMIC DNA]</scope>
    <source>
        <strain evidence="4 5">X1655</strain>
    </source>
</reference>
<accession>A0A1W0BEA4</accession>
<dbReference type="InterPro" id="IPR038332">
    <property type="entry name" value="PPE_sf"/>
</dbReference>
<gene>
    <name evidence="4" type="ORF">B0T46_01065</name>
</gene>
<proteinExistence type="inferred from homology"/>
<evidence type="ECO:0000313" key="5">
    <source>
        <dbReference type="Proteomes" id="UP000188836"/>
    </source>
</evidence>
<comment type="caution">
    <text evidence="4">The sequence shown here is derived from an EMBL/GenBank/DDBJ whole genome shotgun (WGS) entry which is preliminary data.</text>
</comment>
<feature type="domain" description="PPE" evidence="3">
    <location>
        <begin position="14"/>
        <end position="175"/>
    </location>
</feature>
<dbReference type="Gene3D" id="1.20.1260.20">
    <property type="entry name" value="PPE superfamily"/>
    <property type="match status" value="1"/>
</dbReference>
<feature type="region of interest" description="Disordered" evidence="2">
    <location>
        <begin position="249"/>
        <end position="324"/>
    </location>
</feature>
<dbReference type="STRING" id="1538463.B0T36_01100"/>
<dbReference type="AlphaFoldDB" id="A0A1W0BEA4"/>
<feature type="compositionally biased region" description="Low complexity" evidence="2">
    <location>
        <begin position="266"/>
        <end position="283"/>
    </location>
</feature>
<evidence type="ECO:0000313" key="4">
    <source>
        <dbReference type="EMBL" id="ONM50534.1"/>
    </source>
</evidence>
<dbReference type="Pfam" id="PF00823">
    <property type="entry name" value="PPE"/>
    <property type="match status" value="1"/>
</dbReference>
<evidence type="ECO:0000256" key="1">
    <source>
        <dbReference type="ARBA" id="ARBA00010652"/>
    </source>
</evidence>
<dbReference type="OrthoDB" id="4760568at2"/>
<evidence type="ECO:0000259" key="3">
    <source>
        <dbReference type="Pfam" id="PF00823"/>
    </source>
</evidence>